<name>A0A1W6LG12_9BURK</name>
<dbReference type="KEGG" id="rgu:A4W93_26800"/>
<dbReference type="AlphaFoldDB" id="A0A1W6LG12"/>
<dbReference type="Proteomes" id="UP000193427">
    <property type="component" value="Chromosome"/>
</dbReference>
<dbReference type="InterPro" id="IPR025421">
    <property type="entry name" value="DUF4148"/>
</dbReference>
<evidence type="ECO:0000313" key="1">
    <source>
        <dbReference type="EMBL" id="ARN23222.1"/>
    </source>
</evidence>
<gene>
    <name evidence="1" type="ORF">A4W93_26800</name>
</gene>
<dbReference type="STRING" id="946333.A4W93_26800"/>
<dbReference type="RefSeq" id="WP_085753539.1">
    <property type="nucleotide sequence ID" value="NZ_BSPR01000017.1"/>
</dbReference>
<reference evidence="1 2" key="1">
    <citation type="submission" date="2016-04" db="EMBL/GenBank/DDBJ databases">
        <title>Complete genome sequence of natural rubber-degrading, novel Gram-negative bacterium, Rhizobacter gummiphilus strain NS21.</title>
        <authorList>
            <person name="Tabata M."/>
            <person name="Kasai D."/>
            <person name="Fukuda M."/>
        </authorList>
    </citation>
    <scope>NUCLEOTIDE SEQUENCE [LARGE SCALE GENOMIC DNA]</scope>
    <source>
        <strain evidence="1 2">NS21</strain>
    </source>
</reference>
<sequence length="135" mass="14541">MNRKQLLAAAALAVFGASAFAGGEFDPMTGFGPVGQSTLTREQVKAEFARASKNDEIVRFDTGIAYVQAPKVQSTLTREQVKAEFARARDNGELVSFDTGIEYAQAPKATSTLTREQVREETRLALKNARVAAGS</sequence>
<proteinExistence type="predicted"/>
<evidence type="ECO:0000313" key="2">
    <source>
        <dbReference type="Proteomes" id="UP000193427"/>
    </source>
</evidence>
<dbReference type="EMBL" id="CP015118">
    <property type="protein sequence ID" value="ARN23222.1"/>
    <property type="molecule type" value="Genomic_DNA"/>
</dbReference>
<protein>
    <submittedName>
        <fullName evidence="1">Uncharacterized protein</fullName>
    </submittedName>
</protein>
<dbReference type="Pfam" id="PF13663">
    <property type="entry name" value="DUF4148"/>
    <property type="match status" value="1"/>
</dbReference>
<dbReference type="OrthoDB" id="8656910at2"/>
<organism evidence="1 2">
    <name type="scientific">Piscinibacter gummiphilus</name>
    <dbReference type="NCBI Taxonomy" id="946333"/>
    <lineage>
        <taxon>Bacteria</taxon>
        <taxon>Pseudomonadati</taxon>
        <taxon>Pseudomonadota</taxon>
        <taxon>Betaproteobacteria</taxon>
        <taxon>Burkholderiales</taxon>
        <taxon>Sphaerotilaceae</taxon>
        <taxon>Piscinibacter</taxon>
    </lineage>
</organism>
<keyword evidence="2" id="KW-1185">Reference proteome</keyword>
<accession>A0A1W6LG12</accession>